<dbReference type="PANTHER" id="PTHR30344">
    <property type="entry name" value="6-PHOSPHOGLUCONOLACTONASE-RELATED"/>
    <property type="match status" value="1"/>
</dbReference>
<dbReference type="Gene3D" id="2.130.10.10">
    <property type="entry name" value="YVTN repeat-like/Quinoprotein amine dehydrogenase"/>
    <property type="match status" value="1"/>
</dbReference>
<dbReference type="Pfam" id="PF10282">
    <property type="entry name" value="Lactonase"/>
    <property type="match status" value="1"/>
</dbReference>
<evidence type="ECO:0000313" key="4">
    <source>
        <dbReference type="Proteomes" id="UP001140453"/>
    </source>
</evidence>
<protein>
    <recommendedName>
        <fullName evidence="5">Carboxy-cis,cis-muconate cyclase</fullName>
    </recommendedName>
</protein>
<organism evidence="3 4">
    <name type="scientific">Gnomoniopsis smithogilvyi</name>
    <dbReference type="NCBI Taxonomy" id="1191159"/>
    <lineage>
        <taxon>Eukaryota</taxon>
        <taxon>Fungi</taxon>
        <taxon>Dikarya</taxon>
        <taxon>Ascomycota</taxon>
        <taxon>Pezizomycotina</taxon>
        <taxon>Sordariomycetes</taxon>
        <taxon>Sordariomycetidae</taxon>
        <taxon>Diaporthales</taxon>
        <taxon>Gnomoniaceae</taxon>
        <taxon>Gnomoniopsis</taxon>
    </lineage>
</organism>
<dbReference type="OrthoDB" id="1715191at2759"/>
<evidence type="ECO:0000256" key="2">
    <source>
        <dbReference type="SAM" id="SignalP"/>
    </source>
</evidence>
<dbReference type="SUPFAM" id="SSF75011">
    <property type="entry name" value="3-carboxy-cis,cis-mucoante lactonizing enzyme"/>
    <property type="match status" value="1"/>
</dbReference>
<reference evidence="3" key="1">
    <citation type="submission" date="2022-10" db="EMBL/GenBank/DDBJ databases">
        <title>Tapping the CABI collections for fungal endophytes: first genome assemblies for Collariella, Neodidymelliopsis, Ascochyta clinopodiicola, Didymella pomorum, Didymosphaeria variabile, Neocosmospora piperis and Neocucurbitaria cava.</title>
        <authorList>
            <person name="Hill R."/>
        </authorList>
    </citation>
    <scope>NUCLEOTIDE SEQUENCE</scope>
    <source>
        <strain evidence="3">IMI 355082</strain>
    </source>
</reference>
<evidence type="ECO:0000256" key="1">
    <source>
        <dbReference type="ARBA" id="ARBA00005564"/>
    </source>
</evidence>
<feature type="chain" id="PRO_5040805700" description="Carboxy-cis,cis-muconate cyclase" evidence="2">
    <location>
        <begin position="20"/>
        <end position="377"/>
    </location>
</feature>
<proteinExistence type="inferred from homology"/>
<accession>A0A9W8YIG5</accession>
<sequence>MHRGLGAATLLGAIGVAHAATHELIVGTFGTPFLYTVEFDDEALTLQQTANTSVPIASSWISLNHDKSTLYGTAYKSNGFLSYSLANGTSLTNTAWVPAGGNCTGSPIFQVADTNPPYAVYGCYNGANSGCGSVMSVDDTGALVETIQNYTNDADSAVHGTAISPGSKFLFSADDAGNQLWAHSIDSTTGEVTFISKMDGPSEGADPRHVAVHPNGTYLYVLLEGSSEVAQYTYDATTGVPTFSNVAFSLLPSASYNTSLYWADEVALSPSGKYLWATNRGRSAGTLGYISVFTLADDGAIAEQKFLLETTNSGGAANAVAPSPFSDRFVALTDSEVGFVEIWELSEDASSAAVVAHLDVIDNTSGKGCCANAVWYS</sequence>
<gene>
    <name evidence="3" type="ORF">N0V93_010034</name>
</gene>
<evidence type="ECO:0008006" key="5">
    <source>
        <dbReference type="Google" id="ProtNLM"/>
    </source>
</evidence>
<keyword evidence="4" id="KW-1185">Reference proteome</keyword>
<dbReference type="EMBL" id="JAPEVB010000007">
    <property type="protein sequence ID" value="KAJ4385605.1"/>
    <property type="molecule type" value="Genomic_DNA"/>
</dbReference>
<comment type="caution">
    <text evidence="3">The sequence shown here is derived from an EMBL/GenBank/DDBJ whole genome shotgun (WGS) entry which is preliminary data.</text>
</comment>
<dbReference type="PANTHER" id="PTHR30344:SF4">
    <property type="entry name" value="CYCLASE, PUTATIVE (AFU_ORTHOLOGUE AFUA_6G11580)-RELATED"/>
    <property type="match status" value="1"/>
</dbReference>
<keyword evidence="2" id="KW-0732">Signal</keyword>
<evidence type="ECO:0000313" key="3">
    <source>
        <dbReference type="EMBL" id="KAJ4385605.1"/>
    </source>
</evidence>
<comment type="similarity">
    <text evidence="1">Belongs to the cycloisomerase 2 family.</text>
</comment>
<dbReference type="GO" id="GO:0017057">
    <property type="term" value="F:6-phosphogluconolactonase activity"/>
    <property type="evidence" value="ECO:0007669"/>
    <property type="project" value="TreeGrafter"/>
</dbReference>
<name>A0A9W8YIG5_9PEZI</name>
<dbReference type="Proteomes" id="UP001140453">
    <property type="component" value="Unassembled WGS sequence"/>
</dbReference>
<dbReference type="AlphaFoldDB" id="A0A9W8YIG5"/>
<dbReference type="InterPro" id="IPR015943">
    <property type="entry name" value="WD40/YVTN_repeat-like_dom_sf"/>
</dbReference>
<dbReference type="InterPro" id="IPR050282">
    <property type="entry name" value="Cycloisomerase_2"/>
</dbReference>
<dbReference type="InterPro" id="IPR019405">
    <property type="entry name" value="Lactonase_7-beta_prop"/>
</dbReference>
<feature type="signal peptide" evidence="2">
    <location>
        <begin position="1"/>
        <end position="19"/>
    </location>
</feature>